<name>A0A7J6GU30_CANSA</name>
<comment type="caution">
    <text evidence="1">The sequence shown here is derived from an EMBL/GenBank/DDBJ whole genome shotgun (WGS) entry which is preliminary data.</text>
</comment>
<evidence type="ECO:0000313" key="1">
    <source>
        <dbReference type="EMBL" id="KAF4385569.1"/>
    </source>
</evidence>
<dbReference type="Proteomes" id="UP000525078">
    <property type="component" value="Unassembled WGS sequence"/>
</dbReference>
<sequence length="170" mass="19088">MEGAKERIKSWGVLGTESQMVAITWSPQFDIYNCNFSWGKPQKIEISSVNRKMNFLDGVQRWKWRFRDRNVELMIWVIKLASFQSVLVPTIPTVSPPTTTAVPRSVTDAEPIFATADTSSAPTQEPNGSLFDSYFHIATGFTPIGEFDDVATCRAAVFLVGVVLWFEAVF</sequence>
<protein>
    <submittedName>
        <fullName evidence="1">Uncharacterized protein</fullName>
    </submittedName>
</protein>
<proteinExistence type="predicted"/>
<organism evidence="1 2">
    <name type="scientific">Cannabis sativa</name>
    <name type="common">Hemp</name>
    <name type="synonym">Marijuana</name>
    <dbReference type="NCBI Taxonomy" id="3483"/>
    <lineage>
        <taxon>Eukaryota</taxon>
        <taxon>Viridiplantae</taxon>
        <taxon>Streptophyta</taxon>
        <taxon>Embryophyta</taxon>
        <taxon>Tracheophyta</taxon>
        <taxon>Spermatophyta</taxon>
        <taxon>Magnoliopsida</taxon>
        <taxon>eudicotyledons</taxon>
        <taxon>Gunneridae</taxon>
        <taxon>Pentapetalae</taxon>
        <taxon>rosids</taxon>
        <taxon>fabids</taxon>
        <taxon>Rosales</taxon>
        <taxon>Cannabaceae</taxon>
        <taxon>Cannabis</taxon>
    </lineage>
</organism>
<reference evidence="1 2" key="1">
    <citation type="journal article" date="2020" name="bioRxiv">
        <title>Sequence and annotation of 42 cannabis genomes reveals extensive copy number variation in cannabinoid synthesis and pathogen resistance genes.</title>
        <authorList>
            <person name="Mckernan K.J."/>
            <person name="Helbert Y."/>
            <person name="Kane L.T."/>
            <person name="Ebling H."/>
            <person name="Zhang L."/>
            <person name="Liu B."/>
            <person name="Eaton Z."/>
            <person name="Mclaughlin S."/>
            <person name="Kingan S."/>
            <person name="Baybayan P."/>
            <person name="Concepcion G."/>
            <person name="Jordan M."/>
            <person name="Riva A."/>
            <person name="Barbazuk W."/>
            <person name="Harkins T."/>
        </authorList>
    </citation>
    <scope>NUCLEOTIDE SEQUENCE [LARGE SCALE GENOMIC DNA]</scope>
    <source>
        <strain evidence="2">cv. Jamaican Lion 4</strain>
        <tissue evidence="1">Leaf</tissue>
    </source>
</reference>
<gene>
    <name evidence="1" type="ORF">F8388_010125</name>
</gene>
<evidence type="ECO:0000313" key="2">
    <source>
        <dbReference type="Proteomes" id="UP000525078"/>
    </source>
</evidence>
<accession>A0A7J6GU30</accession>
<dbReference type="AlphaFoldDB" id="A0A7J6GU30"/>
<dbReference type="EMBL" id="JAATIP010000044">
    <property type="protein sequence ID" value="KAF4385569.1"/>
    <property type="molecule type" value="Genomic_DNA"/>
</dbReference>